<comment type="subcellular location">
    <subcellularLocation>
        <location evidence="1">Endomembrane system</location>
        <topology evidence="1">Multi-pass membrane protein</topology>
    </subcellularLocation>
    <subcellularLocation>
        <location evidence="5">Membrane</location>
        <topology evidence="5">Multi-pass membrane protein</topology>
    </subcellularLocation>
</comment>
<dbReference type="GO" id="GO:0012505">
    <property type="term" value="C:endomembrane system"/>
    <property type="evidence" value="ECO:0007669"/>
    <property type="project" value="UniProtKB-SubCell"/>
</dbReference>
<feature type="transmembrane region" description="Helical" evidence="6">
    <location>
        <begin position="399"/>
        <end position="419"/>
    </location>
</feature>
<dbReference type="InterPro" id="IPR001750">
    <property type="entry name" value="ND/Mrp_TM"/>
</dbReference>
<evidence type="ECO:0000313" key="8">
    <source>
        <dbReference type="EMBL" id="RYJ42841.1"/>
    </source>
</evidence>
<dbReference type="AlphaFoldDB" id="A0A444WAC1"/>
<keyword evidence="4 6" id="KW-0472">Membrane</keyword>
<evidence type="ECO:0000256" key="5">
    <source>
        <dbReference type="RuleBase" id="RU000320"/>
    </source>
</evidence>
<dbReference type="PANTHER" id="PTHR42829:SF1">
    <property type="entry name" value="INORGANIC CARBON TRANSPORTER SUBUNIT DABB-RELATED"/>
    <property type="match status" value="1"/>
</dbReference>
<comment type="caution">
    <text evidence="8">The sequence shown here is derived from an EMBL/GenBank/DDBJ whole genome shotgun (WGS) entry which is preliminary data.</text>
</comment>
<dbReference type="GO" id="GO:0042773">
    <property type="term" value="P:ATP synthesis coupled electron transport"/>
    <property type="evidence" value="ECO:0007669"/>
    <property type="project" value="InterPro"/>
</dbReference>
<feature type="transmembrane region" description="Helical" evidence="6">
    <location>
        <begin position="368"/>
        <end position="387"/>
    </location>
</feature>
<dbReference type="OrthoDB" id="9807568at2"/>
<feature type="transmembrane region" description="Helical" evidence="6">
    <location>
        <begin position="58"/>
        <end position="81"/>
    </location>
</feature>
<feature type="transmembrane region" description="Helical" evidence="6">
    <location>
        <begin position="343"/>
        <end position="362"/>
    </location>
</feature>
<dbReference type="Proteomes" id="UP000289775">
    <property type="component" value="Unassembled WGS sequence"/>
</dbReference>
<evidence type="ECO:0000256" key="2">
    <source>
        <dbReference type="ARBA" id="ARBA00022692"/>
    </source>
</evidence>
<evidence type="ECO:0000256" key="6">
    <source>
        <dbReference type="SAM" id="Phobius"/>
    </source>
</evidence>
<reference evidence="8 9" key="1">
    <citation type="submission" date="2014-12" db="EMBL/GenBank/DDBJ databases">
        <title>Genome sequence of Flavobacterium beibuense RSKm HC5.</title>
        <authorList>
            <person name="Kim J.F."/>
            <person name="Song J.Y."/>
            <person name="Kwak M.-J."/>
            <person name="Lee S.-W."/>
        </authorList>
    </citation>
    <scope>NUCLEOTIDE SEQUENCE [LARGE SCALE GENOMIC DNA]</scope>
    <source>
        <strain evidence="8 9">RSKm HC5</strain>
    </source>
</reference>
<keyword evidence="2 5" id="KW-0812">Transmembrane</keyword>
<feature type="transmembrane region" description="Helical" evidence="6">
    <location>
        <begin position="439"/>
        <end position="457"/>
    </location>
</feature>
<keyword evidence="3 6" id="KW-1133">Transmembrane helix</keyword>
<evidence type="ECO:0000256" key="4">
    <source>
        <dbReference type="ARBA" id="ARBA00023136"/>
    </source>
</evidence>
<dbReference type="InterPro" id="IPR003945">
    <property type="entry name" value="NU5C-like"/>
</dbReference>
<feature type="transmembrane region" description="Helical" evidence="6">
    <location>
        <begin position="148"/>
        <end position="169"/>
    </location>
</feature>
<dbReference type="PRINTS" id="PR01434">
    <property type="entry name" value="NADHDHGNASE5"/>
</dbReference>
<accession>A0A444WAC1</accession>
<dbReference type="Pfam" id="PF00361">
    <property type="entry name" value="Proton_antipo_M"/>
    <property type="match status" value="1"/>
</dbReference>
<dbReference type="GO" id="GO:0016020">
    <property type="term" value="C:membrane"/>
    <property type="evidence" value="ECO:0007669"/>
    <property type="project" value="UniProtKB-SubCell"/>
</dbReference>
<dbReference type="GO" id="GO:0015990">
    <property type="term" value="P:electron transport coupled proton transport"/>
    <property type="evidence" value="ECO:0007669"/>
    <property type="project" value="TreeGrafter"/>
</dbReference>
<feature type="transmembrane region" description="Helical" evidence="6">
    <location>
        <begin position="93"/>
        <end position="110"/>
    </location>
</feature>
<dbReference type="PANTHER" id="PTHR42829">
    <property type="entry name" value="NADH-UBIQUINONE OXIDOREDUCTASE CHAIN 5"/>
    <property type="match status" value="1"/>
</dbReference>
<feature type="transmembrane region" description="Helical" evidence="6">
    <location>
        <begin position="228"/>
        <end position="249"/>
    </location>
</feature>
<organism evidence="8 9">
    <name type="scientific">Flavobacterium beibuense</name>
    <dbReference type="NCBI Taxonomy" id="657326"/>
    <lineage>
        <taxon>Bacteria</taxon>
        <taxon>Pseudomonadati</taxon>
        <taxon>Bacteroidota</taxon>
        <taxon>Flavobacteriia</taxon>
        <taxon>Flavobacteriales</taxon>
        <taxon>Flavobacteriaceae</taxon>
        <taxon>Flavobacterium</taxon>
    </lineage>
</organism>
<feature type="transmembrane region" description="Helical" evidence="6">
    <location>
        <begin position="287"/>
        <end position="311"/>
    </location>
</feature>
<evidence type="ECO:0000256" key="3">
    <source>
        <dbReference type="ARBA" id="ARBA00022989"/>
    </source>
</evidence>
<dbReference type="RefSeq" id="WP_129751070.1">
    <property type="nucleotide sequence ID" value="NZ_JUIW01000006.1"/>
</dbReference>
<dbReference type="EMBL" id="JUIW01000006">
    <property type="protein sequence ID" value="RYJ42841.1"/>
    <property type="molecule type" value="Genomic_DNA"/>
</dbReference>
<evidence type="ECO:0000256" key="1">
    <source>
        <dbReference type="ARBA" id="ARBA00004127"/>
    </source>
</evidence>
<gene>
    <name evidence="8" type="ORF">NU09_1940</name>
</gene>
<protein>
    <submittedName>
        <fullName evidence="8">pH adaptation potassium efflux system protein A</fullName>
    </submittedName>
</protein>
<keyword evidence="9" id="KW-1185">Reference proteome</keyword>
<proteinExistence type="predicted"/>
<feature type="transmembrane region" description="Helical" evidence="6">
    <location>
        <begin position="256"/>
        <end position="275"/>
    </location>
</feature>
<feature type="transmembrane region" description="Helical" evidence="6">
    <location>
        <begin position="189"/>
        <end position="208"/>
    </location>
</feature>
<dbReference type="GO" id="GO:0008137">
    <property type="term" value="F:NADH dehydrogenase (ubiquinone) activity"/>
    <property type="evidence" value="ECO:0007669"/>
    <property type="project" value="InterPro"/>
</dbReference>
<sequence length="489" mass="53282">MVLKTVERSLHNYGAKNSGVPLISKTVSPLLWLLFLFSASALVYYLKERPEWNWAVGIHISAFTLLLWCIVTLFGAIVSSFAQNYLKGFKNQGGFSAMSLGFVFSVLFFVASDHFLLLLLSWLCMGIFMAGLIGSDSTWREAQQAGHYALRFFMLGTALLGLGLLIIYLNTLEATISGAMGRVMAIPKYALWLSGLLIFAAAGIQSAVYPFHRWLLSAMTAPTPASALMHAGFVNGTGILLALLAPLFLAADMLSLLFILGGITAVTAQFAKLIQVNIKQKLACSTIAQMGFMIMQCGLGFFNAAVAHLILHGFYKAYLFLSSGEEIERGIPKKQLSARISPLQGCYIILTGVAGALLFGLLTHKTALADSSIFLTMIVAITVSQASYNIVKEASLSRWLQFTLPLLLLVSGISLYALVYNGVTAVMSEMAMAAVPQPLGAAHMVFGLLFIAGYFAMKLELYRKVPWLYIQLLNATQPYKKTIVINKKS</sequence>
<evidence type="ECO:0000313" key="9">
    <source>
        <dbReference type="Proteomes" id="UP000289775"/>
    </source>
</evidence>
<dbReference type="GO" id="GO:0003954">
    <property type="term" value="F:NADH dehydrogenase activity"/>
    <property type="evidence" value="ECO:0007669"/>
    <property type="project" value="TreeGrafter"/>
</dbReference>
<feature type="transmembrane region" description="Helical" evidence="6">
    <location>
        <begin position="115"/>
        <end position="133"/>
    </location>
</feature>
<evidence type="ECO:0000259" key="7">
    <source>
        <dbReference type="Pfam" id="PF00361"/>
    </source>
</evidence>
<feature type="domain" description="NADH:quinone oxidoreductase/Mrp antiporter transmembrane" evidence="7">
    <location>
        <begin position="112"/>
        <end position="329"/>
    </location>
</feature>
<name>A0A444WAC1_9FLAO</name>
<feature type="transmembrane region" description="Helical" evidence="6">
    <location>
        <begin position="29"/>
        <end position="46"/>
    </location>
</feature>